<keyword evidence="2" id="KW-1185">Reference proteome</keyword>
<dbReference type="Proteomes" id="UP001642464">
    <property type="component" value="Unassembled WGS sequence"/>
</dbReference>
<name>A0ABP0L850_9DINO</name>
<protein>
    <submittedName>
        <fullName evidence="1">Uncharacterized protein</fullName>
    </submittedName>
</protein>
<evidence type="ECO:0000313" key="1">
    <source>
        <dbReference type="EMBL" id="CAK9034758.1"/>
    </source>
</evidence>
<accession>A0ABP0L850</accession>
<gene>
    <name evidence="1" type="ORF">SCF082_LOCUS20988</name>
</gene>
<reference evidence="1 2" key="1">
    <citation type="submission" date="2024-02" db="EMBL/GenBank/DDBJ databases">
        <authorList>
            <person name="Chen Y."/>
            <person name="Shah S."/>
            <person name="Dougan E. K."/>
            <person name="Thang M."/>
            <person name="Chan C."/>
        </authorList>
    </citation>
    <scope>NUCLEOTIDE SEQUENCE [LARGE SCALE GENOMIC DNA]</scope>
</reference>
<proteinExistence type="predicted"/>
<evidence type="ECO:0000313" key="2">
    <source>
        <dbReference type="Proteomes" id="UP001642464"/>
    </source>
</evidence>
<sequence>MVGLQPDEKQELRVKKVEAQQTLKKNIQEACASKFPDIVGSSHVYKWDRQATRERWDLLEASQRARMRCVPNSWREKLSLSSRGRTKCSQMPAVLEKELDLLIADFAMGRSDITERKEVVTFKNIETTAQSLISDWNEGLESMLSEVKKHNDHYQALYDKGELSADGQAWYTAHNCEPPFKQSGGWSAHGQPVDQVHAQYRAKIRELDLQSCQMQSNLRLRPAYESMSIRASGQIERSAPAWMDIVDLSYQAWCKMEKRVFQAAWISCGYKTWADFAATTEASPEITVEDARLILDVFGKLGGTPQRCTMYEWQIQPKEYFCLFQLTNVVVKSASTRSISVSVFKKN</sequence>
<dbReference type="EMBL" id="CAXAMM010014825">
    <property type="protein sequence ID" value="CAK9034758.1"/>
    <property type="molecule type" value="Genomic_DNA"/>
</dbReference>
<comment type="caution">
    <text evidence="1">The sequence shown here is derived from an EMBL/GenBank/DDBJ whole genome shotgun (WGS) entry which is preliminary data.</text>
</comment>
<organism evidence="1 2">
    <name type="scientific">Durusdinium trenchii</name>
    <dbReference type="NCBI Taxonomy" id="1381693"/>
    <lineage>
        <taxon>Eukaryota</taxon>
        <taxon>Sar</taxon>
        <taxon>Alveolata</taxon>
        <taxon>Dinophyceae</taxon>
        <taxon>Suessiales</taxon>
        <taxon>Symbiodiniaceae</taxon>
        <taxon>Durusdinium</taxon>
    </lineage>
</organism>